<evidence type="ECO:0000256" key="9">
    <source>
        <dbReference type="ARBA" id="ARBA00023136"/>
    </source>
</evidence>
<evidence type="ECO:0000313" key="13">
    <source>
        <dbReference type="EMBL" id="SNB72852.1"/>
    </source>
</evidence>
<evidence type="ECO:0000256" key="2">
    <source>
        <dbReference type="ARBA" id="ARBA00005551"/>
    </source>
</evidence>
<keyword evidence="4" id="KW-0050">Antiport</keyword>
<evidence type="ECO:0000256" key="8">
    <source>
        <dbReference type="ARBA" id="ARBA00023065"/>
    </source>
</evidence>
<dbReference type="PANTHER" id="PTHR43562:SF3">
    <property type="entry name" value="SODIUM ION_PROTON EXCHANGER (EUROFUNG)"/>
    <property type="match status" value="1"/>
</dbReference>
<evidence type="ECO:0000256" key="1">
    <source>
        <dbReference type="ARBA" id="ARBA00004141"/>
    </source>
</evidence>
<reference evidence="14" key="1">
    <citation type="submission" date="2017-06" db="EMBL/GenBank/DDBJ databases">
        <authorList>
            <person name="Varghese N."/>
            <person name="Submissions S."/>
        </authorList>
    </citation>
    <scope>NUCLEOTIDE SEQUENCE [LARGE SCALE GENOMIC DNA]</scope>
    <source>
        <strain evidence="14">JAD2</strain>
    </source>
</reference>
<dbReference type="EMBL" id="FYEK01000066">
    <property type="protein sequence ID" value="SNB72852.1"/>
    <property type="molecule type" value="Genomic_DNA"/>
</dbReference>
<dbReference type="GO" id="GO:0006814">
    <property type="term" value="P:sodium ion transport"/>
    <property type="evidence" value="ECO:0007669"/>
    <property type="project" value="UniProtKB-KW"/>
</dbReference>
<evidence type="ECO:0000256" key="11">
    <source>
        <dbReference type="SAM" id="Phobius"/>
    </source>
</evidence>
<dbReference type="InterPro" id="IPR038770">
    <property type="entry name" value="Na+/solute_symporter_sf"/>
</dbReference>
<keyword evidence="14" id="KW-1185">Reference proteome</keyword>
<keyword evidence="7" id="KW-0915">Sodium</keyword>
<feature type="transmembrane region" description="Helical" evidence="11">
    <location>
        <begin position="211"/>
        <end position="230"/>
    </location>
</feature>
<feature type="transmembrane region" description="Helical" evidence="11">
    <location>
        <begin position="34"/>
        <end position="52"/>
    </location>
</feature>
<dbReference type="Gene3D" id="1.20.1530.20">
    <property type="match status" value="1"/>
</dbReference>
<dbReference type="OrthoDB" id="9793589at2"/>
<keyword evidence="10" id="KW-0739">Sodium transport</keyword>
<feature type="transmembrane region" description="Helical" evidence="11">
    <location>
        <begin position="72"/>
        <end position="102"/>
    </location>
</feature>
<dbReference type="GO" id="GO:0016020">
    <property type="term" value="C:membrane"/>
    <property type="evidence" value="ECO:0007669"/>
    <property type="project" value="UniProtKB-SubCell"/>
</dbReference>
<keyword evidence="6 11" id="KW-1133">Transmembrane helix</keyword>
<gene>
    <name evidence="13" type="ORF">SAMN02746019_00016670</name>
</gene>
<evidence type="ECO:0000256" key="6">
    <source>
        <dbReference type="ARBA" id="ARBA00022989"/>
    </source>
</evidence>
<feature type="transmembrane region" description="Helical" evidence="11">
    <location>
        <begin position="145"/>
        <end position="168"/>
    </location>
</feature>
<dbReference type="Proteomes" id="UP000197025">
    <property type="component" value="Unassembled WGS sequence"/>
</dbReference>
<dbReference type="InterPro" id="IPR006153">
    <property type="entry name" value="Cation/H_exchanger_TM"/>
</dbReference>
<dbReference type="GO" id="GO:1902600">
    <property type="term" value="P:proton transmembrane transport"/>
    <property type="evidence" value="ECO:0007669"/>
    <property type="project" value="InterPro"/>
</dbReference>
<keyword evidence="5 11" id="KW-0812">Transmembrane</keyword>
<evidence type="ECO:0000256" key="4">
    <source>
        <dbReference type="ARBA" id="ARBA00022449"/>
    </source>
</evidence>
<keyword evidence="9 11" id="KW-0472">Membrane</keyword>
<feature type="transmembrane region" description="Helical" evidence="11">
    <location>
        <begin position="114"/>
        <end position="133"/>
    </location>
</feature>
<feature type="domain" description="Cation/H+ exchanger transmembrane" evidence="12">
    <location>
        <begin position="2"/>
        <end position="226"/>
    </location>
</feature>
<dbReference type="Pfam" id="PF00999">
    <property type="entry name" value="Na_H_Exchanger"/>
    <property type="match status" value="1"/>
</dbReference>
<accession>A0A212RKL6</accession>
<feature type="transmembrane region" description="Helical" evidence="11">
    <location>
        <begin position="12"/>
        <end position="28"/>
    </location>
</feature>
<sequence>MTILGAAVMDDILAMGLLAIVTGLVGLGQPLPSLLRMIGFLILSFGIGRWLLPPIARWIARRYPNEGGLALVVALVMGMSWAAAAWGGVAAITGAYLTGLWIARTPLQEHIPQGVQTLGDGLLIPIFFVAVGLEAQPLDRGMLSLFGMALLLLAVLSKGLGGGFGAWLGGLTPREALQVGAGMVSRGEVALVIATLGRQMGILGPGLYTDILLMTMFTTVLTPILLRLTFLEGPWPFPLRIWNPGAPASRGMGEDIARLQASRR</sequence>
<comment type="similarity">
    <text evidence="2">Belongs to the monovalent cation:proton antiporter 2 (CPA2) transporter (TC 2.A.37) family.</text>
</comment>
<evidence type="ECO:0000256" key="7">
    <source>
        <dbReference type="ARBA" id="ARBA00023053"/>
    </source>
</evidence>
<proteinExistence type="inferred from homology"/>
<evidence type="ECO:0000256" key="3">
    <source>
        <dbReference type="ARBA" id="ARBA00022448"/>
    </source>
</evidence>
<organism evidence="13 14">
    <name type="scientific">Thermoflexus hugenholtzii JAD2</name>
    <dbReference type="NCBI Taxonomy" id="877466"/>
    <lineage>
        <taxon>Bacteria</taxon>
        <taxon>Bacillati</taxon>
        <taxon>Chloroflexota</taxon>
        <taxon>Thermoflexia</taxon>
        <taxon>Thermoflexales</taxon>
        <taxon>Thermoflexaceae</taxon>
        <taxon>Thermoflexus</taxon>
    </lineage>
</organism>
<evidence type="ECO:0000256" key="10">
    <source>
        <dbReference type="ARBA" id="ARBA00023201"/>
    </source>
</evidence>
<dbReference type="PANTHER" id="PTHR43562">
    <property type="entry name" value="NAPA-TYPE SODIUM/HYDROGEN ANTIPORTER"/>
    <property type="match status" value="1"/>
</dbReference>
<comment type="subcellular location">
    <subcellularLocation>
        <location evidence="1">Membrane</location>
        <topology evidence="1">Multi-pass membrane protein</topology>
    </subcellularLocation>
</comment>
<keyword evidence="3" id="KW-0813">Transport</keyword>
<dbReference type="InParanoid" id="A0A212RKL6"/>
<dbReference type="AlphaFoldDB" id="A0A212RKL6"/>
<evidence type="ECO:0000256" key="5">
    <source>
        <dbReference type="ARBA" id="ARBA00022692"/>
    </source>
</evidence>
<name>A0A212RKL6_9CHLR</name>
<dbReference type="RefSeq" id="WP_088572106.1">
    <property type="nucleotide sequence ID" value="NZ_FYEK01000066.1"/>
</dbReference>
<evidence type="ECO:0000259" key="12">
    <source>
        <dbReference type="Pfam" id="PF00999"/>
    </source>
</evidence>
<dbReference type="GO" id="GO:0015297">
    <property type="term" value="F:antiporter activity"/>
    <property type="evidence" value="ECO:0007669"/>
    <property type="project" value="UniProtKB-KW"/>
</dbReference>
<protein>
    <submittedName>
        <fullName evidence="13">Kef-type K+ transport systems, membrane components</fullName>
    </submittedName>
</protein>
<keyword evidence="8" id="KW-0406">Ion transport</keyword>
<evidence type="ECO:0000313" key="14">
    <source>
        <dbReference type="Proteomes" id="UP000197025"/>
    </source>
</evidence>